<dbReference type="RefSeq" id="WP_074980458.1">
    <property type="nucleotide sequence ID" value="NZ_DBFDNN010000250.1"/>
</dbReference>
<dbReference type="Proteomes" id="UP000183385">
    <property type="component" value="Unassembled WGS sequence"/>
</dbReference>
<dbReference type="AlphaFoldDB" id="A0AAQ1KFK2"/>
<dbReference type="EMBL" id="FOLS01000011">
    <property type="protein sequence ID" value="SFC85163.1"/>
    <property type="molecule type" value="Genomic_DNA"/>
</dbReference>
<reference evidence="1 2" key="1">
    <citation type="submission" date="2016-10" db="EMBL/GenBank/DDBJ databases">
        <authorList>
            <person name="Varghese N."/>
            <person name="Submissions S."/>
        </authorList>
    </citation>
    <scope>NUCLEOTIDE SEQUENCE [LARGE SCALE GENOMIC DNA]</scope>
    <source>
        <strain evidence="1 2">LMG 18378</strain>
    </source>
</reference>
<evidence type="ECO:0000313" key="2">
    <source>
        <dbReference type="Proteomes" id="UP000183385"/>
    </source>
</evidence>
<accession>A0AAQ1KFK2</accession>
<keyword evidence="2" id="KW-1185">Reference proteome</keyword>
<proteinExistence type="predicted"/>
<name>A0AAQ1KFK2_9PSED</name>
<gene>
    <name evidence="1" type="ORF">SAMN05216577_111122</name>
</gene>
<sequence length="69" mass="7027">MAEKKPLRFILDELGNPVRLGEFQAGETLPKAVLPALTASDVGADPAGAAASAAAAVAADNDARHWMGL</sequence>
<evidence type="ECO:0000313" key="1">
    <source>
        <dbReference type="EMBL" id="SFC85163.1"/>
    </source>
</evidence>
<organism evidence="1 2">
    <name type="scientific">Pseudomonas citronellolis</name>
    <dbReference type="NCBI Taxonomy" id="53408"/>
    <lineage>
        <taxon>Bacteria</taxon>
        <taxon>Pseudomonadati</taxon>
        <taxon>Pseudomonadota</taxon>
        <taxon>Gammaproteobacteria</taxon>
        <taxon>Pseudomonadales</taxon>
        <taxon>Pseudomonadaceae</taxon>
        <taxon>Pseudomonas</taxon>
    </lineage>
</organism>
<protein>
    <submittedName>
        <fullName evidence="1">Uncharacterized protein</fullName>
    </submittedName>
</protein>
<comment type="caution">
    <text evidence="1">The sequence shown here is derived from an EMBL/GenBank/DDBJ whole genome shotgun (WGS) entry which is preliminary data.</text>
</comment>